<comment type="subcellular location">
    <subcellularLocation>
        <location evidence="1">Cytoplasm</location>
    </subcellularLocation>
</comment>
<dbReference type="SUPFAM" id="SSF46785">
    <property type="entry name" value="Winged helix' DNA-binding domain"/>
    <property type="match status" value="1"/>
</dbReference>
<protein>
    <submittedName>
        <fullName evidence="7">MarR family transcriptional regulator</fullName>
    </submittedName>
</protein>
<dbReference type="SMART" id="SM00347">
    <property type="entry name" value="HTH_MARR"/>
    <property type="match status" value="1"/>
</dbReference>
<dbReference type="OrthoDB" id="9806864at2"/>
<dbReference type="GO" id="GO:0006950">
    <property type="term" value="P:response to stress"/>
    <property type="evidence" value="ECO:0007669"/>
    <property type="project" value="TreeGrafter"/>
</dbReference>
<gene>
    <name evidence="7" type="ORF">C8N47_101109</name>
</gene>
<dbReference type="InterPro" id="IPR039422">
    <property type="entry name" value="MarR/SlyA-like"/>
</dbReference>
<evidence type="ECO:0000256" key="4">
    <source>
        <dbReference type="ARBA" id="ARBA00023125"/>
    </source>
</evidence>
<evidence type="ECO:0000256" key="3">
    <source>
        <dbReference type="ARBA" id="ARBA00023015"/>
    </source>
</evidence>
<sequence>MDDPLLLKNQVCFPVYSLSREITNKYRPILDELGLTYPQYLVLMALWENEPQCVNEIGCKLHLDSGTLTPLLKRLEAKGLLARRRKSCDERVVEINLTDVGRKLKTEAAEVPQKVMKAMNVTAEELMELKEVVLKILDKQSCNS</sequence>
<dbReference type="RefSeq" id="WP_107820562.1">
    <property type="nucleotide sequence ID" value="NZ_OY782574.1"/>
</dbReference>
<dbReference type="InterPro" id="IPR036390">
    <property type="entry name" value="WH_DNA-bd_sf"/>
</dbReference>
<dbReference type="PANTHER" id="PTHR33164:SF5">
    <property type="entry name" value="ORGANIC HYDROPEROXIDE RESISTANCE TRANSCRIPTIONAL REGULATOR"/>
    <property type="match status" value="1"/>
</dbReference>
<organism evidence="7 8">
    <name type="scientific">Mangrovibacterium marinum</name>
    <dbReference type="NCBI Taxonomy" id="1639118"/>
    <lineage>
        <taxon>Bacteria</taxon>
        <taxon>Pseudomonadati</taxon>
        <taxon>Bacteroidota</taxon>
        <taxon>Bacteroidia</taxon>
        <taxon>Marinilabiliales</taxon>
        <taxon>Prolixibacteraceae</taxon>
        <taxon>Mangrovibacterium</taxon>
    </lineage>
</organism>
<dbReference type="GO" id="GO:0005737">
    <property type="term" value="C:cytoplasm"/>
    <property type="evidence" value="ECO:0007669"/>
    <property type="project" value="UniProtKB-SubCell"/>
</dbReference>
<keyword evidence="2" id="KW-0963">Cytoplasm</keyword>
<dbReference type="Gene3D" id="1.10.10.10">
    <property type="entry name" value="Winged helix-like DNA-binding domain superfamily/Winged helix DNA-binding domain"/>
    <property type="match status" value="1"/>
</dbReference>
<dbReference type="FunFam" id="1.10.10.10:FF:000163">
    <property type="entry name" value="MarR family transcriptional regulator"/>
    <property type="match status" value="1"/>
</dbReference>
<keyword evidence="8" id="KW-1185">Reference proteome</keyword>
<keyword evidence="3" id="KW-0805">Transcription regulation</keyword>
<keyword evidence="4" id="KW-0238">DNA-binding</keyword>
<comment type="caution">
    <text evidence="7">The sequence shown here is derived from an EMBL/GenBank/DDBJ whole genome shotgun (WGS) entry which is preliminary data.</text>
</comment>
<dbReference type="InterPro" id="IPR036388">
    <property type="entry name" value="WH-like_DNA-bd_sf"/>
</dbReference>
<evidence type="ECO:0000313" key="8">
    <source>
        <dbReference type="Proteomes" id="UP000243525"/>
    </source>
</evidence>
<dbReference type="AlphaFoldDB" id="A0A2T5C685"/>
<dbReference type="InterPro" id="IPR055166">
    <property type="entry name" value="Transc_reg_Sar_Rot_HTH"/>
</dbReference>
<dbReference type="PANTHER" id="PTHR33164">
    <property type="entry name" value="TRANSCRIPTIONAL REGULATOR, MARR FAMILY"/>
    <property type="match status" value="1"/>
</dbReference>
<dbReference type="Pfam" id="PF22381">
    <property type="entry name" value="Staph_reg_Sar_Rot"/>
    <property type="match status" value="1"/>
</dbReference>
<dbReference type="EMBL" id="QAAD01000001">
    <property type="protein sequence ID" value="PTN10461.1"/>
    <property type="molecule type" value="Genomic_DNA"/>
</dbReference>
<dbReference type="PRINTS" id="PR00598">
    <property type="entry name" value="HTHMARR"/>
</dbReference>
<dbReference type="PROSITE" id="PS50995">
    <property type="entry name" value="HTH_MARR_2"/>
    <property type="match status" value="1"/>
</dbReference>
<dbReference type="InterPro" id="IPR000835">
    <property type="entry name" value="HTH_MarR-typ"/>
</dbReference>
<feature type="domain" description="HTH marR-type" evidence="6">
    <location>
        <begin position="8"/>
        <end position="138"/>
    </location>
</feature>
<evidence type="ECO:0000259" key="6">
    <source>
        <dbReference type="PROSITE" id="PS50995"/>
    </source>
</evidence>
<reference evidence="7 8" key="1">
    <citation type="submission" date="2018-04" db="EMBL/GenBank/DDBJ databases">
        <title>Genomic Encyclopedia of Archaeal and Bacterial Type Strains, Phase II (KMG-II): from individual species to whole genera.</title>
        <authorList>
            <person name="Goeker M."/>
        </authorList>
    </citation>
    <scope>NUCLEOTIDE SEQUENCE [LARGE SCALE GENOMIC DNA]</scope>
    <source>
        <strain evidence="7 8">DSM 28823</strain>
    </source>
</reference>
<proteinExistence type="predicted"/>
<keyword evidence="5" id="KW-0804">Transcription</keyword>
<evidence type="ECO:0000313" key="7">
    <source>
        <dbReference type="EMBL" id="PTN10461.1"/>
    </source>
</evidence>
<evidence type="ECO:0000256" key="2">
    <source>
        <dbReference type="ARBA" id="ARBA00022490"/>
    </source>
</evidence>
<evidence type="ECO:0000256" key="1">
    <source>
        <dbReference type="ARBA" id="ARBA00004496"/>
    </source>
</evidence>
<dbReference type="GO" id="GO:0003677">
    <property type="term" value="F:DNA binding"/>
    <property type="evidence" value="ECO:0007669"/>
    <property type="project" value="UniProtKB-KW"/>
</dbReference>
<evidence type="ECO:0000256" key="5">
    <source>
        <dbReference type="ARBA" id="ARBA00023163"/>
    </source>
</evidence>
<name>A0A2T5C685_9BACT</name>
<accession>A0A2T5C685</accession>
<dbReference type="GO" id="GO:0003700">
    <property type="term" value="F:DNA-binding transcription factor activity"/>
    <property type="evidence" value="ECO:0007669"/>
    <property type="project" value="InterPro"/>
</dbReference>
<dbReference type="Proteomes" id="UP000243525">
    <property type="component" value="Unassembled WGS sequence"/>
</dbReference>